<dbReference type="AlphaFoldDB" id="A0A2T0AEZ4"/>
<dbReference type="Proteomes" id="UP000239560">
    <property type="component" value="Unassembled WGS sequence"/>
</dbReference>
<feature type="compositionally biased region" description="Basic and acidic residues" evidence="1">
    <location>
        <begin position="79"/>
        <end position="88"/>
    </location>
</feature>
<evidence type="ECO:0008006" key="5">
    <source>
        <dbReference type="Google" id="ProtNLM"/>
    </source>
</evidence>
<feature type="compositionally biased region" description="Basic and acidic residues" evidence="1">
    <location>
        <begin position="249"/>
        <end position="262"/>
    </location>
</feature>
<feature type="chain" id="PRO_5015708868" description="Proteophosphoglycan ppg4" evidence="2">
    <location>
        <begin position="16"/>
        <end position="269"/>
    </location>
</feature>
<dbReference type="EMBL" id="LCTV02000002">
    <property type="protein sequence ID" value="PRQ76562.1"/>
    <property type="molecule type" value="Genomic_DNA"/>
</dbReference>
<evidence type="ECO:0000256" key="1">
    <source>
        <dbReference type="SAM" id="MobiDB-lite"/>
    </source>
</evidence>
<reference evidence="3 4" key="1">
    <citation type="journal article" date="2018" name="Elife">
        <title>Functional genomics of lipid metabolism in the oleaginous yeast Rhodosporidium toruloides.</title>
        <authorList>
            <person name="Coradetti S.T."/>
            <person name="Pinel D."/>
            <person name="Geiselman G."/>
            <person name="Ito M."/>
            <person name="Mondo S."/>
            <person name="Reilly M.C."/>
            <person name="Cheng Y.F."/>
            <person name="Bauer S."/>
            <person name="Grigoriev I."/>
            <person name="Gladden J.M."/>
            <person name="Simmons B.A."/>
            <person name="Brem R."/>
            <person name="Arkin A.P."/>
            <person name="Skerker J.M."/>
        </authorList>
    </citation>
    <scope>NUCLEOTIDE SEQUENCE [LARGE SCALE GENOMIC DNA]</scope>
    <source>
        <strain evidence="3 4">NBRC 0880</strain>
    </source>
</reference>
<accession>A0A2T0AEZ4</accession>
<feature type="compositionally biased region" description="Low complexity" evidence="1">
    <location>
        <begin position="147"/>
        <end position="161"/>
    </location>
</feature>
<sequence length="269" mass="28372">MSLTCTVLLFTVIQCYNDWTHPPLPASDDAASSTPSSPLDTSPAQSPSLRRRTSRRSDFSPRLTTTRPALPFLATETASSKKEDSRLDEVEEAEGTTKQAGGEPDGALDATTAPSFTSTRSPPPPPPSTSTEPVTPSSTRYSKRRTASIASRRSSVSSSVASVGFHPLPAALAPVVQSATDDTSLPHASSASTQSVATSQIGLGRPPSRITASPASPSPHSASTTSAPSNPSRSFSLPFRRRKVSTQVSEKENDLPAMERLRSLSVKKK</sequence>
<feature type="compositionally biased region" description="Low complexity" evidence="1">
    <location>
        <begin position="129"/>
        <end position="139"/>
    </location>
</feature>
<evidence type="ECO:0000313" key="4">
    <source>
        <dbReference type="Proteomes" id="UP000239560"/>
    </source>
</evidence>
<name>A0A2T0AEZ4_RHOTO</name>
<feature type="compositionally biased region" description="Low complexity" evidence="1">
    <location>
        <begin position="188"/>
        <end position="200"/>
    </location>
</feature>
<gene>
    <name evidence="3" type="ORF">AAT19DRAFT_11980</name>
</gene>
<evidence type="ECO:0000256" key="2">
    <source>
        <dbReference type="SAM" id="SignalP"/>
    </source>
</evidence>
<protein>
    <recommendedName>
        <fullName evidence="5">Proteophosphoglycan ppg4</fullName>
    </recommendedName>
</protein>
<feature type="compositionally biased region" description="Low complexity" evidence="1">
    <location>
        <begin position="211"/>
        <end position="238"/>
    </location>
</feature>
<feature type="compositionally biased region" description="Low complexity" evidence="1">
    <location>
        <begin position="26"/>
        <end position="48"/>
    </location>
</feature>
<comment type="caution">
    <text evidence="3">The sequence shown here is derived from an EMBL/GenBank/DDBJ whole genome shotgun (WGS) entry which is preliminary data.</text>
</comment>
<keyword evidence="2" id="KW-0732">Signal</keyword>
<feature type="region of interest" description="Disordered" evidence="1">
    <location>
        <begin position="177"/>
        <end position="269"/>
    </location>
</feature>
<feature type="compositionally biased region" description="Low complexity" evidence="1">
    <location>
        <begin position="111"/>
        <end position="120"/>
    </location>
</feature>
<feature type="signal peptide" evidence="2">
    <location>
        <begin position="1"/>
        <end position="15"/>
    </location>
</feature>
<organism evidence="3 4">
    <name type="scientific">Rhodotorula toruloides</name>
    <name type="common">Yeast</name>
    <name type="synonym">Rhodosporidium toruloides</name>
    <dbReference type="NCBI Taxonomy" id="5286"/>
    <lineage>
        <taxon>Eukaryota</taxon>
        <taxon>Fungi</taxon>
        <taxon>Dikarya</taxon>
        <taxon>Basidiomycota</taxon>
        <taxon>Pucciniomycotina</taxon>
        <taxon>Microbotryomycetes</taxon>
        <taxon>Sporidiobolales</taxon>
        <taxon>Sporidiobolaceae</taxon>
        <taxon>Rhodotorula</taxon>
    </lineage>
</organism>
<feature type="compositionally biased region" description="Polar residues" evidence="1">
    <location>
        <begin position="177"/>
        <end position="187"/>
    </location>
</feature>
<evidence type="ECO:0000313" key="3">
    <source>
        <dbReference type="EMBL" id="PRQ76562.1"/>
    </source>
</evidence>
<proteinExistence type="predicted"/>
<feature type="region of interest" description="Disordered" evidence="1">
    <location>
        <begin position="26"/>
        <end position="161"/>
    </location>
</feature>